<comment type="caution">
    <text evidence="2">The sequence shown here is derived from an EMBL/GenBank/DDBJ whole genome shotgun (WGS) entry which is preliminary data.</text>
</comment>
<proteinExistence type="predicted"/>
<feature type="transmembrane region" description="Helical" evidence="1">
    <location>
        <begin position="27"/>
        <end position="47"/>
    </location>
</feature>
<dbReference type="EMBL" id="JABBNB010000006">
    <property type="protein sequence ID" value="NMO01020.1"/>
    <property type="molecule type" value="Genomic_DNA"/>
</dbReference>
<organism evidence="2 3">
    <name type="scientific">Gordonia asplenii</name>
    <dbReference type="NCBI Taxonomy" id="2725283"/>
    <lineage>
        <taxon>Bacteria</taxon>
        <taxon>Bacillati</taxon>
        <taxon>Actinomycetota</taxon>
        <taxon>Actinomycetes</taxon>
        <taxon>Mycobacteriales</taxon>
        <taxon>Gordoniaceae</taxon>
        <taxon>Gordonia</taxon>
    </lineage>
</organism>
<protein>
    <submittedName>
        <fullName evidence="2">DUF3017 domain-containing protein</fullName>
    </submittedName>
</protein>
<name>A0A848KRI6_9ACTN</name>
<gene>
    <name evidence="2" type="ORF">HH308_07305</name>
</gene>
<evidence type="ECO:0000256" key="1">
    <source>
        <dbReference type="SAM" id="Phobius"/>
    </source>
</evidence>
<dbReference type="InterPro" id="IPR021385">
    <property type="entry name" value="DUF3017"/>
</dbReference>
<keyword evidence="1" id="KW-1133">Transmembrane helix</keyword>
<dbReference type="AlphaFoldDB" id="A0A848KRI6"/>
<evidence type="ECO:0000313" key="3">
    <source>
        <dbReference type="Proteomes" id="UP000550729"/>
    </source>
</evidence>
<dbReference type="Pfam" id="PF11222">
    <property type="entry name" value="DUF3017"/>
    <property type="match status" value="1"/>
</dbReference>
<keyword evidence="1" id="KW-0472">Membrane</keyword>
<keyword evidence="1" id="KW-0812">Transmembrane</keyword>
<feature type="transmembrane region" description="Helical" evidence="1">
    <location>
        <begin position="53"/>
        <end position="71"/>
    </location>
</feature>
<feature type="transmembrane region" description="Helical" evidence="1">
    <location>
        <begin position="83"/>
        <end position="106"/>
    </location>
</feature>
<evidence type="ECO:0000313" key="2">
    <source>
        <dbReference type="EMBL" id="NMO01020.1"/>
    </source>
</evidence>
<dbReference type="Proteomes" id="UP000550729">
    <property type="component" value="Unassembled WGS sequence"/>
</dbReference>
<reference evidence="2 3" key="1">
    <citation type="submission" date="2020-04" db="EMBL/GenBank/DDBJ databases">
        <title>Gordonia sp. nov. TBRC 11910.</title>
        <authorList>
            <person name="Suriyachadkun C."/>
        </authorList>
    </citation>
    <scope>NUCLEOTIDE SEQUENCE [LARGE SCALE GENOMIC DNA]</scope>
    <source>
        <strain evidence="2 3">TBRC 11910</strain>
    </source>
</reference>
<keyword evidence="3" id="KW-1185">Reference proteome</keyword>
<accession>A0A848KRI6</accession>
<sequence length="109" mass="12119">MSRQPELEERTDAIRRARRVRRIMVQIPYFIVVGIIAVAAVLVLFGFWRKGTLVFSGALLVGAVFRAILPVTRVGLLQVRGRLFDVFAMTTMGLLMLWLASSIAALGTD</sequence>
<dbReference type="RefSeq" id="WP_170193531.1">
    <property type="nucleotide sequence ID" value="NZ_JABBNB010000006.1"/>
</dbReference>